<sequence length="400" mass="45878">MIQRKEYLEKLISWRDKQMIKVVTGVRRCGKSTLFRLYIDYLKSTGVTDEQIISVNLEDLDHEDLLQYRSLYSYVKERICKDKTTYVFLDEVQNCQHFEKAVDSLYIKPNIDVYITGSNAYMLSGELATLLSGRYITIDMLPLSFREYLEACDTRETNSKDQFNDYIRFGSFPYVSMLNRTDTIITPYLDGIYNTILVKDVARREGITDIPLLESIVKCVASSIGSPISIKKISDTLNSSGRSISVNTVDNYLRALTDSYIFYKADRYDIKGRQHLKTLGKYYMVDTGLRNLLLAGSASDTGHLIENIVYLELLRRGNKVNIGKLAEKEVDFVARYSEGMAYYQVSSTVLDENTLKRELEPLQRIPDNHPKFLLTLDEIGAGANHDGIRQLNLIDWLLGK</sequence>
<dbReference type="InterPro" id="IPR041682">
    <property type="entry name" value="AAA_14"/>
</dbReference>
<organism evidence="3 6">
    <name type="scientific">Eisenbergiella tayi</name>
    <dbReference type="NCBI Taxonomy" id="1432052"/>
    <lineage>
        <taxon>Bacteria</taxon>
        <taxon>Bacillati</taxon>
        <taxon>Bacillota</taxon>
        <taxon>Clostridia</taxon>
        <taxon>Lachnospirales</taxon>
        <taxon>Lachnospiraceae</taxon>
        <taxon>Eisenbergiella</taxon>
    </lineage>
</organism>
<accession>A0A1E3AK26</accession>
<evidence type="ECO:0000313" key="6">
    <source>
        <dbReference type="Proteomes" id="UP000094067"/>
    </source>
</evidence>
<comment type="caution">
    <text evidence="3">The sequence shown here is derived from an EMBL/GenBank/DDBJ whole genome shotgun (WGS) entry which is preliminary data.</text>
</comment>
<dbReference type="Pfam" id="PF13173">
    <property type="entry name" value="AAA_14"/>
    <property type="match status" value="1"/>
</dbReference>
<dbReference type="PATRIC" id="fig|1432052.4.peg.146"/>
<protein>
    <submittedName>
        <fullName evidence="3 4">ATPase</fullName>
    </submittedName>
</protein>
<dbReference type="InterPro" id="IPR027417">
    <property type="entry name" value="P-loop_NTPase"/>
</dbReference>
<dbReference type="SUPFAM" id="SSF52540">
    <property type="entry name" value="P-loop containing nucleoside triphosphate hydrolases"/>
    <property type="match status" value="1"/>
</dbReference>
<dbReference type="EMBL" id="MCGH01000001">
    <property type="protein sequence ID" value="ODM08506.1"/>
    <property type="molecule type" value="Genomic_DNA"/>
</dbReference>
<dbReference type="Proteomes" id="UP000094067">
    <property type="component" value="Unassembled WGS sequence"/>
</dbReference>
<feature type="domain" description="AAA" evidence="1">
    <location>
        <begin position="19"/>
        <end position="149"/>
    </location>
</feature>
<evidence type="ECO:0000259" key="2">
    <source>
        <dbReference type="Pfam" id="PF13635"/>
    </source>
</evidence>
<dbReference type="Gene3D" id="3.40.50.300">
    <property type="entry name" value="P-loop containing nucleotide triphosphate hydrolases"/>
    <property type="match status" value="1"/>
</dbReference>
<dbReference type="EMBL" id="MEHD01000011">
    <property type="protein sequence ID" value="ODR60400.1"/>
    <property type="molecule type" value="Genomic_DNA"/>
</dbReference>
<dbReference type="EMBL" id="MEHA01000015">
    <property type="protein sequence ID" value="ODR48869.1"/>
    <property type="molecule type" value="Genomic_DNA"/>
</dbReference>
<dbReference type="Pfam" id="PF13635">
    <property type="entry name" value="DUF4143"/>
    <property type="match status" value="1"/>
</dbReference>
<evidence type="ECO:0000313" key="4">
    <source>
        <dbReference type="EMBL" id="ODR48869.1"/>
    </source>
</evidence>
<reference evidence="3 6" key="1">
    <citation type="submission" date="2016-07" db="EMBL/GenBank/DDBJ databases">
        <title>Characterization of isolates of Eisenbergiella tayi derived from blood cultures, using whole genome sequencing.</title>
        <authorList>
            <person name="Burdz T."/>
            <person name="Wiebe D."/>
            <person name="Huynh C."/>
            <person name="Bernard K."/>
        </authorList>
    </citation>
    <scope>NUCLEOTIDE SEQUENCE [LARGE SCALE GENOMIC DNA]</scope>
    <source>
        <strain evidence="3 6">NML 110608</strain>
    </source>
</reference>
<evidence type="ECO:0000313" key="8">
    <source>
        <dbReference type="Proteomes" id="UP000094869"/>
    </source>
</evidence>
<evidence type="ECO:0000259" key="1">
    <source>
        <dbReference type="Pfam" id="PF13173"/>
    </source>
</evidence>
<reference evidence="5 8" key="2">
    <citation type="submission" date="2016-08" db="EMBL/GenBank/DDBJ databases">
        <title>Characterization of Isolates of Eisenbergiella tayi Derived from Blood Cultures, Using Whole Genome Sequencing.</title>
        <authorList>
            <person name="Bernier A.-M."/>
            <person name="Burdz T."/>
            <person name="Wiebe D."/>
            <person name="Bernard K."/>
        </authorList>
    </citation>
    <scope>NUCLEOTIDE SEQUENCE [LARGE SCALE GENOMIC DNA]</scope>
    <source>
        <strain evidence="5 8">NML120146</strain>
    </source>
</reference>
<dbReference type="RefSeq" id="WP_069150888.1">
    <property type="nucleotide sequence ID" value="NZ_DBFYTW010000211.1"/>
</dbReference>
<proteinExistence type="predicted"/>
<evidence type="ECO:0000313" key="3">
    <source>
        <dbReference type="EMBL" id="ODM08506.1"/>
    </source>
</evidence>
<dbReference type="OrthoDB" id="9801684at2"/>
<dbReference type="PANTHER" id="PTHR33295">
    <property type="entry name" value="ATPASE"/>
    <property type="match status" value="1"/>
</dbReference>
<feature type="domain" description="DUF4143" evidence="2">
    <location>
        <begin position="199"/>
        <end position="345"/>
    </location>
</feature>
<evidence type="ECO:0000313" key="7">
    <source>
        <dbReference type="Proteomes" id="UP000094271"/>
    </source>
</evidence>
<keyword evidence="8" id="KW-1185">Reference proteome</keyword>
<gene>
    <name evidence="4" type="ORF">BEI59_19170</name>
    <name evidence="3" type="ORF">BEI61_00135</name>
    <name evidence="5" type="ORF">BEI63_04245</name>
</gene>
<name>A0A1E3AK26_9FIRM</name>
<dbReference type="InterPro" id="IPR025420">
    <property type="entry name" value="DUF4143"/>
</dbReference>
<dbReference type="Proteomes" id="UP000094869">
    <property type="component" value="Unassembled WGS sequence"/>
</dbReference>
<reference evidence="4 7" key="3">
    <citation type="submission" date="2016-08" db="EMBL/GenBank/DDBJ databases">
        <authorList>
            <person name="Seilhamer J.J."/>
        </authorList>
    </citation>
    <scope>NUCLEOTIDE SEQUENCE [LARGE SCALE GENOMIC DNA]</scope>
    <source>
        <strain evidence="4 7">NML150140-1</strain>
    </source>
</reference>
<dbReference type="PANTHER" id="PTHR33295:SF20">
    <property type="entry name" value="ATPASE"/>
    <property type="match status" value="1"/>
</dbReference>
<dbReference type="AlphaFoldDB" id="A0A1E3AK26"/>
<evidence type="ECO:0000313" key="5">
    <source>
        <dbReference type="EMBL" id="ODR60400.1"/>
    </source>
</evidence>
<dbReference type="Proteomes" id="UP000094271">
    <property type="component" value="Unassembled WGS sequence"/>
</dbReference>